<evidence type="ECO:0000256" key="1">
    <source>
        <dbReference type="SAM" id="Phobius"/>
    </source>
</evidence>
<feature type="transmembrane region" description="Helical" evidence="1">
    <location>
        <begin position="33"/>
        <end position="54"/>
    </location>
</feature>
<organism evidence="2 3">
    <name type="scientific">Spirosoma linguale (strain ATCC 33905 / DSM 74 / LMG 10896 / Claus 1)</name>
    <dbReference type="NCBI Taxonomy" id="504472"/>
    <lineage>
        <taxon>Bacteria</taxon>
        <taxon>Pseudomonadati</taxon>
        <taxon>Bacteroidota</taxon>
        <taxon>Cytophagia</taxon>
        <taxon>Cytophagales</taxon>
        <taxon>Cytophagaceae</taxon>
        <taxon>Spirosoma</taxon>
    </lineage>
</organism>
<name>D2QPU0_SPILD</name>
<dbReference type="eggNOG" id="ENOG50312G2">
    <property type="taxonomic scope" value="Bacteria"/>
</dbReference>
<dbReference type="KEGG" id="sli:Slin_1626"/>
<evidence type="ECO:0008006" key="4">
    <source>
        <dbReference type="Google" id="ProtNLM"/>
    </source>
</evidence>
<reference evidence="2 3" key="1">
    <citation type="journal article" date="2010" name="Stand. Genomic Sci.">
        <title>Complete genome sequence of Spirosoma linguale type strain (1).</title>
        <authorList>
            <person name="Lail K."/>
            <person name="Sikorski J."/>
            <person name="Saunders E."/>
            <person name="Lapidus A."/>
            <person name="Glavina Del Rio T."/>
            <person name="Copeland A."/>
            <person name="Tice H."/>
            <person name="Cheng J.-F."/>
            <person name="Lucas S."/>
            <person name="Nolan M."/>
            <person name="Bruce D."/>
            <person name="Goodwin L."/>
            <person name="Pitluck S."/>
            <person name="Ivanova N."/>
            <person name="Mavromatis K."/>
            <person name="Ovchinnikova G."/>
            <person name="Pati A."/>
            <person name="Chen A."/>
            <person name="Palaniappan K."/>
            <person name="Land M."/>
            <person name="Hauser L."/>
            <person name="Chang Y.-J."/>
            <person name="Jeffries C.D."/>
            <person name="Chain P."/>
            <person name="Brettin T."/>
            <person name="Detter J.C."/>
            <person name="Schuetze A."/>
            <person name="Rohde M."/>
            <person name="Tindall B.J."/>
            <person name="Goeker M."/>
            <person name="Bristow J."/>
            <person name="Eisen J.A."/>
            <person name="Markowitz V."/>
            <person name="Hugenholtz P."/>
            <person name="Kyrpides N.C."/>
            <person name="Klenk H.-P."/>
            <person name="Chen F."/>
        </authorList>
    </citation>
    <scope>NUCLEOTIDE SEQUENCE [LARGE SCALE GENOMIC DNA]</scope>
    <source>
        <strain evidence="3">ATCC 33905 / DSM 74 / LMG 10896 / Claus 1</strain>
    </source>
</reference>
<gene>
    <name evidence="2" type="ordered locus">Slin_1626</name>
</gene>
<proteinExistence type="predicted"/>
<dbReference type="HOGENOM" id="CLU_1146622_0_0_10"/>
<dbReference type="Proteomes" id="UP000002028">
    <property type="component" value="Chromosome"/>
</dbReference>
<evidence type="ECO:0000313" key="2">
    <source>
        <dbReference type="EMBL" id="ADB37673.1"/>
    </source>
</evidence>
<dbReference type="STRING" id="504472.Slin_1626"/>
<feature type="transmembrane region" description="Helical" evidence="1">
    <location>
        <begin position="168"/>
        <end position="187"/>
    </location>
</feature>
<keyword evidence="3" id="KW-1185">Reference proteome</keyword>
<feature type="transmembrane region" description="Helical" evidence="1">
    <location>
        <begin position="130"/>
        <end position="148"/>
    </location>
</feature>
<dbReference type="RefSeq" id="WP_012926224.1">
    <property type="nucleotide sequence ID" value="NC_013730.1"/>
</dbReference>
<feature type="transmembrane region" description="Helical" evidence="1">
    <location>
        <begin position="193"/>
        <end position="212"/>
    </location>
</feature>
<sequence length="242" mass="28064">MKIFTNEIFFLLKNGKLNNKHNVNTIQSLKDSVVIFLFSYIINITIGSTILILSRHFNIVIPKNETLTALFEKNIFSIIFTIIILAPMFEEILFRVSLKYSLKNLTLMLTFIFYLVSGAIAFPFENVFNIVIRSIISILFGLLFYILINRSIKLKSMIEIFWLRHTKFIFYMSILLFGLSHLLNYPINIKLLLYIPLLTLSQIFSGIILGYVRLKYGIIYSFFIHASKNTISVLTAIALTHQ</sequence>
<protein>
    <recommendedName>
        <fullName evidence="4">Abortive infection protein</fullName>
    </recommendedName>
</protein>
<feature type="transmembrane region" description="Helical" evidence="1">
    <location>
        <begin position="105"/>
        <end position="124"/>
    </location>
</feature>
<keyword evidence="1" id="KW-1133">Transmembrane helix</keyword>
<dbReference type="EMBL" id="CP001769">
    <property type="protein sequence ID" value="ADB37673.1"/>
    <property type="molecule type" value="Genomic_DNA"/>
</dbReference>
<evidence type="ECO:0000313" key="3">
    <source>
        <dbReference type="Proteomes" id="UP000002028"/>
    </source>
</evidence>
<accession>D2QPU0</accession>
<dbReference type="AlphaFoldDB" id="D2QPU0"/>
<keyword evidence="1" id="KW-0812">Transmembrane</keyword>
<feature type="transmembrane region" description="Helical" evidence="1">
    <location>
        <begin position="74"/>
        <end position="93"/>
    </location>
</feature>
<keyword evidence="1" id="KW-0472">Membrane</keyword>